<comment type="caution">
    <text evidence="2">The sequence shown here is derived from an EMBL/GenBank/DDBJ whole genome shotgun (WGS) entry which is preliminary data.</text>
</comment>
<evidence type="ECO:0000313" key="2">
    <source>
        <dbReference type="EMBL" id="MBB4752357.1"/>
    </source>
</evidence>
<feature type="compositionally biased region" description="Polar residues" evidence="1">
    <location>
        <begin position="38"/>
        <end position="48"/>
    </location>
</feature>
<feature type="region of interest" description="Disordered" evidence="1">
    <location>
        <begin position="1"/>
        <end position="76"/>
    </location>
</feature>
<accession>A0A7W7MJ77</accession>
<protein>
    <submittedName>
        <fullName evidence="2">Uncharacterized protein</fullName>
    </submittedName>
</protein>
<reference evidence="2 3" key="1">
    <citation type="submission" date="2020-08" db="EMBL/GenBank/DDBJ databases">
        <title>Sequencing the genomes of 1000 actinobacteria strains.</title>
        <authorList>
            <person name="Klenk H.-P."/>
        </authorList>
    </citation>
    <scope>NUCLEOTIDE SEQUENCE [LARGE SCALE GENOMIC DNA]</scope>
    <source>
        <strain evidence="2 3">DSM 43150</strain>
    </source>
</reference>
<evidence type="ECO:0000256" key="1">
    <source>
        <dbReference type="SAM" id="MobiDB-lite"/>
    </source>
</evidence>
<dbReference type="EMBL" id="JACHNC010000001">
    <property type="protein sequence ID" value="MBB4752357.1"/>
    <property type="molecule type" value="Genomic_DNA"/>
</dbReference>
<dbReference type="Proteomes" id="UP000590511">
    <property type="component" value="Unassembled WGS sequence"/>
</dbReference>
<gene>
    <name evidence="2" type="ORF">BJ964_006518</name>
</gene>
<dbReference type="AlphaFoldDB" id="A0A7W7MJ77"/>
<feature type="compositionally biased region" description="Basic residues" evidence="1">
    <location>
        <begin position="1"/>
        <end position="11"/>
    </location>
</feature>
<sequence length="76" mass="7866">MGAQHRGRARRVTQTTPLPTPVGALADRNHADDLEAATTKSECRSTASCREGADATTEQVLKGADRPGRPALPGGG</sequence>
<proteinExistence type="predicted"/>
<name>A0A7W7MJ77_9ACTN</name>
<evidence type="ECO:0000313" key="3">
    <source>
        <dbReference type="Proteomes" id="UP000590511"/>
    </source>
</evidence>
<organism evidence="2 3">
    <name type="scientific">Actinoplanes lobatus</name>
    <dbReference type="NCBI Taxonomy" id="113568"/>
    <lineage>
        <taxon>Bacteria</taxon>
        <taxon>Bacillati</taxon>
        <taxon>Actinomycetota</taxon>
        <taxon>Actinomycetes</taxon>
        <taxon>Micromonosporales</taxon>
        <taxon>Micromonosporaceae</taxon>
        <taxon>Actinoplanes</taxon>
    </lineage>
</organism>